<accession>A0A7X2TP38</accession>
<keyword evidence="13" id="KW-0812">Transmembrane</keyword>
<keyword evidence="8" id="KW-0131">Cell cycle</keyword>
<dbReference type="GO" id="GO:0051301">
    <property type="term" value="P:cell division"/>
    <property type="evidence" value="ECO:0007669"/>
    <property type="project" value="UniProtKB-KW"/>
</dbReference>
<evidence type="ECO:0000256" key="3">
    <source>
        <dbReference type="ARBA" id="ARBA00005464"/>
    </source>
</evidence>
<dbReference type="GO" id="GO:0005737">
    <property type="term" value="C:cytoplasm"/>
    <property type="evidence" value="ECO:0007669"/>
    <property type="project" value="UniProtKB-SubCell"/>
</dbReference>
<evidence type="ECO:0000256" key="2">
    <source>
        <dbReference type="ARBA" id="ARBA00004496"/>
    </source>
</evidence>
<keyword evidence="6" id="KW-0143">Chaperone</keyword>
<dbReference type="Proteomes" id="UP000466864">
    <property type="component" value="Unassembled WGS sequence"/>
</dbReference>
<keyword evidence="13" id="KW-1133">Transmembrane helix</keyword>
<keyword evidence="16" id="KW-1185">Reference proteome</keyword>
<name>A0A7X2TP38_9FIRM</name>
<reference evidence="15 16" key="1">
    <citation type="submission" date="2019-08" db="EMBL/GenBank/DDBJ databases">
        <title>In-depth cultivation of the pig gut microbiome towards novel bacterial diversity and tailored functional studies.</title>
        <authorList>
            <person name="Wylensek D."/>
            <person name="Hitch T.C.A."/>
            <person name="Clavel T."/>
        </authorList>
    </citation>
    <scope>NUCLEOTIDE SEQUENCE [LARGE SCALE GENOMIC DNA]</scope>
    <source>
        <strain evidence="15 16">Oil+RF-744-WCA-WT-13</strain>
    </source>
</reference>
<dbReference type="AlphaFoldDB" id="A0A7X2TP38"/>
<comment type="function">
    <text evidence="9">Involved in protein export. Acts as a chaperone by maintaining the newly synthesized protein in an open conformation. Functions as a peptidyl-prolyl cis-trans isomerase.</text>
</comment>
<feature type="compositionally biased region" description="Low complexity" evidence="12">
    <location>
        <begin position="62"/>
        <end position="81"/>
    </location>
</feature>
<evidence type="ECO:0000256" key="12">
    <source>
        <dbReference type="SAM" id="MobiDB-lite"/>
    </source>
</evidence>
<protein>
    <recommendedName>
        <fullName evidence="11">Peptidyl-prolyl cis-trans isomerase</fullName>
        <ecNumber evidence="11">5.2.1.8</ecNumber>
    </recommendedName>
</protein>
<dbReference type="Pfam" id="PF00254">
    <property type="entry name" value="FKBP_C"/>
    <property type="match status" value="1"/>
</dbReference>
<comment type="similarity">
    <text evidence="3">Belongs to the FKBP-type PPIase family. Tig subfamily.</text>
</comment>
<keyword evidence="13" id="KW-0472">Membrane</keyword>
<evidence type="ECO:0000256" key="1">
    <source>
        <dbReference type="ARBA" id="ARBA00000971"/>
    </source>
</evidence>
<feature type="transmembrane region" description="Helical" evidence="13">
    <location>
        <begin position="21"/>
        <end position="41"/>
    </location>
</feature>
<evidence type="ECO:0000256" key="4">
    <source>
        <dbReference type="ARBA" id="ARBA00022618"/>
    </source>
</evidence>
<evidence type="ECO:0000256" key="9">
    <source>
        <dbReference type="ARBA" id="ARBA00024849"/>
    </source>
</evidence>
<dbReference type="EC" id="5.2.1.8" evidence="11"/>
<proteinExistence type="inferred from homology"/>
<evidence type="ECO:0000256" key="8">
    <source>
        <dbReference type="ARBA" id="ARBA00023306"/>
    </source>
</evidence>
<dbReference type="SUPFAM" id="SSF54534">
    <property type="entry name" value="FKBP-like"/>
    <property type="match status" value="1"/>
</dbReference>
<keyword evidence="5 10" id="KW-0697">Rotamase</keyword>
<evidence type="ECO:0000256" key="6">
    <source>
        <dbReference type="ARBA" id="ARBA00023186"/>
    </source>
</evidence>
<dbReference type="GO" id="GO:0003755">
    <property type="term" value="F:peptidyl-prolyl cis-trans isomerase activity"/>
    <property type="evidence" value="ECO:0007669"/>
    <property type="project" value="UniProtKB-UniRule"/>
</dbReference>
<evidence type="ECO:0000256" key="5">
    <source>
        <dbReference type="ARBA" id="ARBA00023110"/>
    </source>
</evidence>
<feature type="domain" description="PPIase FKBP-type" evidence="14">
    <location>
        <begin position="96"/>
        <end position="179"/>
    </location>
</feature>
<dbReference type="PROSITE" id="PS50059">
    <property type="entry name" value="FKBP_PPIASE"/>
    <property type="match status" value="1"/>
</dbReference>
<evidence type="ECO:0000256" key="7">
    <source>
        <dbReference type="ARBA" id="ARBA00023235"/>
    </source>
</evidence>
<sequence length="179" mass="18178">MAQELRAKERAAADRRKRTQKIVITVLVLAAVAVVTVGIILTSTSIGKKSSASSESVASASASSAGTAAGTSASSGASSSSEKTLDTTEGTVVEAGDTINLDYVGSVDGVEFEGGSTQGQGADLTLGSGTYIDGFEEAVEGHKVGENFDINVTFPENYGNSDLAGKDAVFNITINGVYK</sequence>
<keyword evidence="4" id="KW-0132">Cell division</keyword>
<dbReference type="EMBL" id="VUMV01000002">
    <property type="protein sequence ID" value="MST81401.1"/>
    <property type="molecule type" value="Genomic_DNA"/>
</dbReference>
<comment type="catalytic activity">
    <reaction evidence="1 10 11">
        <text>[protein]-peptidylproline (omega=180) = [protein]-peptidylproline (omega=0)</text>
        <dbReference type="Rhea" id="RHEA:16237"/>
        <dbReference type="Rhea" id="RHEA-COMP:10747"/>
        <dbReference type="Rhea" id="RHEA-COMP:10748"/>
        <dbReference type="ChEBI" id="CHEBI:83833"/>
        <dbReference type="ChEBI" id="CHEBI:83834"/>
        <dbReference type="EC" id="5.2.1.8"/>
    </reaction>
</comment>
<dbReference type="InterPro" id="IPR001179">
    <property type="entry name" value="PPIase_FKBP_dom"/>
</dbReference>
<comment type="subcellular location">
    <subcellularLocation>
        <location evidence="2">Cytoplasm</location>
    </subcellularLocation>
</comment>
<evidence type="ECO:0000259" key="14">
    <source>
        <dbReference type="PROSITE" id="PS50059"/>
    </source>
</evidence>
<gene>
    <name evidence="15" type="ORF">FYJ60_03590</name>
</gene>
<dbReference type="InterPro" id="IPR046357">
    <property type="entry name" value="PPIase_dom_sf"/>
</dbReference>
<dbReference type="Gene3D" id="3.10.50.40">
    <property type="match status" value="1"/>
</dbReference>
<keyword evidence="7 10" id="KW-0413">Isomerase</keyword>
<comment type="caution">
    <text evidence="15">The sequence shown here is derived from an EMBL/GenBank/DDBJ whole genome shotgun (WGS) entry which is preliminary data.</text>
</comment>
<evidence type="ECO:0000256" key="10">
    <source>
        <dbReference type="PROSITE-ProRule" id="PRU00277"/>
    </source>
</evidence>
<evidence type="ECO:0000256" key="13">
    <source>
        <dbReference type="SAM" id="Phobius"/>
    </source>
</evidence>
<evidence type="ECO:0000256" key="11">
    <source>
        <dbReference type="RuleBase" id="RU003915"/>
    </source>
</evidence>
<organism evidence="15 16">
    <name type="scientific">Bilifractor porci</name>
    <dbReference type="NCBI Taxonomy" id="2606636"/>
    <lineage>
        <taxon>Bacteria</taxon>
        <taxon>Bacillati</taxon>
        <taxon>Bacillota</taxon>
        <taxon>Clostridia</taxon>
        <taxon>Lachnospirales</taxon>
        <taxon>Lachnospiraceae</taxon>
        <taxon>Bilifractor</taxon>
    </lineage>
</organism>
<evidence type="ECO:0000313" key="15">
    <source>
        <dbReference type="EMBL" id="MST81401.1"/>
    </source>
</evidence>
<dbReference type="FunFam" id="3.10.50.40:FF:000001">
    <property type="entry name" value="Trigger factor"/>
    <property type="match status" value="1"/>
</dbReference>
<evidence type="ECO:0000313" key="16">
    <source>
        <dbReference type="Proteomes" id="UP000466864"/>
    </source>
</evidence>
<feature type="region of interest" description="Disordered" evidence="12">
    <location>
        <begin position="62"/>
        <end position="91"/>
    </location>
</feature>